<dbReference type="SUPFAM" id="SSF56112">
    <property type="entry name" value="Protein kinase-like (PK-like)"/>
    <property type="match status" value="1"/>
</dbReference>
<dbReference type="PROSITE" id="PS00108">
    <property type="entry name" value="PROTEIN_KINASE_ST"/>
    <property type="match status" value="1"/>
</dbReference>
<dbReference type="SUPFAM" id="SSF52058">
    <property type="entry name" value="L domain-like"/>
    <property type="match status" value="1"/>
</dbReference>
<dbReference type="InterPro" id="IPR000719">
    <property type="entry name" value="Prot_kinase_dom"/>
</dbReference>
<keyword evidence="4" id="KW-1185">Reference proteome</keyword>
<evidence type="ECO:0000313" key="4">
    <source>
        <dbReference type="Proteomes" id="UP001470230"/>
    </source>
</evidence>
<reference evidence="3 4" key="1">
    <citation type="submission" date="2024-04" db="EMBL/GenBank/DDBJ databases">
        <title>Tritrichomonas musculus Genome.</title>
        <authorList>
            <person name="Alves-Ferreira E."/>
            <person name="Grigg M."/>
            <person name="Lorenzi H."/>
            <person name="Galac M."/>
        </authorList>
    </citation>
    <scope>NUCLEOTIDE SEQUENCE [LARGE SCALE GENOMIC DNA]</scope>
    <source>
        <strain evidence="3 4">EAF2021</strain>
    </source>
</reference>
<name>A0ABR2GSQ2_9EUKA</name>
<dbReference type="InterPro" id="IPR032675">
    <property type="entry name" value="LRR_dom_sf"/>
</dbReference>
<feature type="domain" description="Protein kinase" evidence="2">
    <location>
        <begin position="516"/>
        <end position="775"/>
    </location>
</feature>
<dbReference type="Gene3D" id="3.80.10.10">
    <property type="entry name" value="Ribonuclease Inhibitor"/>
    <property type="match status" value="2"/>
</dbReference>
<dbReference type="InterPro" id="IPR051681">
    <property type="entry name" value="Ser/Thr_Kinases-Pseudokinases"/>
</dbReference>
<dbReference type="Proteomes" id="UP001470230">
    <property type="component" value="Unassembled WGS sequence"/>
</dbReference>
<protein>
    <recommendedName>
        <fullName evidence="2">Protein kinase domain-containing protein</fullName>
    </recommendedName>
</protein>
<dbReference type="Gene3D" id="1.10.510.10">
    <property type="entry name" value="Transferase(Phosphotransferase) domain 1"/>
    <property type="match status" value="1"/>
</dbReference>
<dbReference type="InterPro" id="IPR008271">
    <property type="entry name" value="Ser/Thr_kinase_AS"/>
</dbReference>
<dbReference type="PANTHER" id="PTHR44329:SF214">
    <property type="entry name" value="PROTEIN KINASE DOMAIN-CONTAINING PROTEIN"/>
    <property type="match status" value="1"/>
</dbReference>
<evidence type="ECO:0000313" key="3">
    <source>
        <dbReference type="EMBL" id="KAK8836592.1"/>
    </source>
</evidence>
<keyword evidence="1" id="KW-0175">Coiled coil</keyword>
<feature type="coiled-coil region" evidence="1">
    <location>
        <begin position="418"/>
        <end position="494"/>
    </location>
</feature>
<sequence>MEIEIKGNLRVKINQNDKTASVVKSPKASGNVLIPHFAEHENKNYKIISIKGNAFSNCDIDCLTFAKDSEVETFERCCFSTAHIERLEIPSSVKNLEDRWCHYLRDLREIEVSPKNSHFILYNKDFLLGKSSESSDKFDVLHIARSDIEEAVIPPQVTRIKACSFFNRYNLKTVRFSTNSELKCIEDAAFSYSRIESLSLPASLEQIGDGCFSGIRNLRKVEISPENKFFKMMNGKCVVRESSRGSGVFDVIFLAARDIESISIPPHIKVINYYAFENCERLETVTFESNSSLVSIKQRAFSCISGPERLVLPPSLKEADSGSFSSIRNTKSIEFLGKSVKIGTCCFEFCKNLSTVTFPNASEITFDNDQVRSTPEALKIHVRRDAKLSGRGLSEIEGKIVYIDSKSEKVGAQKSSEKEELAAKLLKFEKENTKLKEENTKLREDNTKLREDNTKLREDNTKLREDNTKLKEDNTKLKEDNTKLKEKVAKLEGKSDREGVRPIKLELFDTDSIDALKVERTIGRGGQSEVFEVIRGQRLALKVLFFDGANKSDGSGDSGGFIQLQRFLREYEILASLDHPNIVKALGFCYGDPGHAPSILLELCVQNLSDRIGDMDDIEKVCSIYEISSAMEAVHAARMIHRDLKPENVLFDESGHVKVSDFGVACIVEVEGQTQSKTSGVGTLKFMAPELLNESTKYDNKVDVYSFGVVAFFILSGGKMPKISIAEQSCGKRAPIPPSINKTSRQLINSCWSTSPGDRPSFTEILSFIKKNNFKLIDGVEKNISSIKNFVNP</sequence>
<dbReference type="InterPro" id="IPR011009">
    <property type="entry name" value="Kinase-like_dom_sf"/>
</dbReference>
<organism evidence="3 4">
    <name type="scientific">Tritrichomonas musculus</name>
    <dbReference type="NCBI Taxonomy" id="1915356"/>
    <lineage>
        <taxon>Eukaryota</taxon>
        <taxon>Metamonada</taxon>
        <taxon>Parabasalia</taxon>
        <taxon>Tritrichomonadida</taxon>
        <taxon>Tritrichomonadidae</taxon>
        <taxon>Tritrichomonas</taxon>
    </lineage>
</organism>
<dbReference type="Gene3D" id="1.20.5.170">
    <property type="match status" value="1"/>
</dbReference>
<dbReference type="PROSITE" id="PS50011">
    <property type="entry name" value="PROTEIN_KINASE_DOM"/>
    <property type="match status" value="1"/>
</dbReference>
<evidence type="ECO:0000259" key="2">
    <source>
        <dbReference type="PROSITE" id="PS50011"/>
    </source>
</evidence>
<gene>
    <name evidence="3" type="ORF">M9Y10_037526</name>
</gene>
<dbReference type="SMART" id="SM00220">
    <property type="entry name" value="S_TKc"/>
    <property type="match status" value="1"/>
</dbReference>
<dbReference type="EMBL" id="JAPFFF010000064">
    <property type="protein sequence ID" value="KAK8836592.1"/>
    <property type="molecule type" value="Genomic_DNA"/>
</dbReference>
<proteinExistence type="predicted"/>
<evidence type="ECO:0000256" key="1">
    <source>
        <dbReference type="SAM" id="Coils"/>
    </source>
</evidence>
<dbReference type="PANTHER" id="PTHR44329">
    <property type="entry name" value="SERINE/THREONINE-PROTEIN KINASE TNNI3K-RELATED"/>
    <property type="match status" value="1"/>
</dbReference>
<dbReference type="Pfam" id="PF00069">
    <property type="entry name" value="Pkinase"/>
    <property type="match status" value="1"/>
</dbReference>
<dbReference type="InterPro" id="IPR026906">
    <property type="entry name" value="LRR_5"/>
</dbReference>
<comment type="caution">
    <text evidence="3">The sequence shown here is derived from an EMBL/GenBank/DDBJ whole genome shotgun (WGS) entry which is preliminary data.</text>
</comment>
<dbReference type="Gene3D" id="3.30.200.20">
    <property type="entry name" value="Phosphorylase Kinase, domain 1"/>
    <property type="match status" value="1"/>
</dbReference>
<accession>A0ABR2GSQ2</accession>
<dbReference type="Pfam" id="PF13306">
    <property type="entry name" value="LRR_5"/>
    <property type="match status" value="3"/>
</dbReference>